<dbReference type="PANTHER" id="PTHR48258:SF4">
    <property type="entry name" value="DUF4216 DOMAIN-CONTAINING PROTEIN"/>
    <property type="match status" value="1"/>
</dbReference>
<sequence length="193" mass="22509">MLYMAVTTTITRTVTTQVLKAITKSITKTVTNNDPKQVTIIFHNITKTITKNVNKELLKCHYWGPSAEVTSFPAYFVNGYNFQTERHNTGKSTMNLWGMCQEIIQLTYPLIPNLHIVLFKCCWVDPVRAMKVHPHYHLVDVNFKKLYQKDDLFIVAQQAVHVYFTEYLSMKRDKADWMVVCKTKAWRVVDDSK</sequence>
<dbReference type="EMBL" id="JACGWM010000001">
    <property type="protein sequence ID" value="KAL0396287.1"/>
    <property type="molecule type" value="Genomic_DNA"/>
</dbReference>
<reference evidence="2" key="2">
    <citation type="journal article" date="2024" name="Plant">
        <title>Genomic evolution and insights into agronomic trait innovations of Sesamum species.</title>
        <authorList>
            <person name="Miao H."/>
            <person name="Wang L."/>
            <person name="Qu L."/>
            <person name="Liu H."/>
            <person name="Sun Y."/>
            <person name="Le M."/>
            <person name="Wang Q."/>
            <person name="Wei S."/>
            <person name="Zheng Y."/>
            <person name="Lin W."/>
            <person name="Duan Y."/>
            <person name="Cao H."/>
            <person name="Xiong S."/>
            <person name="Wang X."/>
            <person name="Wei L."/>
            <person name="Li C."/>
            <person name="Ma Q."/>
            <person name="Ju M."/>
            <person name="Zhao R."/>
            <person name="Li G."/>
            <person name="Mu C."/>
            <person name="Tian Q."/>
            <person name="Mei H."/>
            <person name="Zhang T."/>
            <person name="Gao T."/>
            <person name="Zhang H."/>
        </authorList>
    </citation>
    <scope>NUCLEOTIDE SEQUENCE</scope>
    <source>
        <strain evidence="2">KEN8</strain>
    </source>
</reference>
<reference evidence="2" key="1">
    <citation type="submission" date="2020-06" db="EMBL/GenBank/DDBJ databases">
        <authorList>
            <person name="Li T."/>
            <person name="Hu X."/>
            <person name="Zhang T."/>
            <person name="Song X."/>
            <person name="Zhang H."/>
            <person name="Dai N."/>
            <person name="Sheng W."/>
            <person name="Hou X."/>
            <person name="Wei L."/>
        </authorList>
    </citation>
    <scope>NUCLEOTIDE SEQUENCE</scope>
    <source>
        <strain evidence="2">KEN8</strain>
        <tissue evidence="2">Leaf</tissue>
    </source>
</reference>
<evidence type="ECO:0000313" key="2">
    <source>
        <dbReference type="EMBL" id="KAL0396287.1"/>
    </source>
</evidence>
<accession>A0AAW2SV58</accession>
<name>A0AAW2SV58_9LAMI</name>
<dbReference type="InterPro" id="IPR025312">
    <property type="entry name" value="DUF4216"/>
</dbReference>
<dbReference type="PANTHER" id="PTHR48258">
    <property type="entry name" value="DUF4218 DOMAIN-CONTAINING PROTEIN-RELATED"/>
    <property type="match status" value="1"/>
</dbReference>
<comment type="caution">
    <text evidence="2">The sequence shown here is derived from an EMBL/GenBank/DDBJ whole genome shotgun (WGS) entry which is preliminary data.</text>
</comment>
<dbReference type="Pfam" id="PF13952">
    <property type="entry name" value="DUF4216"/>
    <property type="match status" value="1"/>
</dbReference>
<proteinExistence type="predicted"/>
<evidence type="ECO:0000259" key="1">
    <source>
        <dbReference type="Pfam" id="PF13952"/>
    </source>
</evidence>
<gene>
    <name evidence="2" type="ORF">Scaly_0077100</name>
</gene>
<feature type="domain" description="DUF4216" evidence="1">
    <location>
        <begin position="105"/>
        <end position="180"/>
    </location>
</feature>
<organism evidence="2">
    <name type="scientific">Sesamum calycinum</name>
    <dbReference type="NCBI Taxonomy" id="2727403"/>
    <lineage>
        <taxon>Eukaryota</taxon>
        <taxon>Viridiplantae</taxon>
        <taxon>Streptophyta</taxon>
        <taxon>Embryophyta</taxon>
        <taxon>Tracheophyta</taxon>
        <taxon>Spermatophyta</taxon>
        <taxon>Magnoliopsida</taxon>
        <taxon>eudicotyledons</taxon>
        <taxon>Gunneridae</taxon>
        <taxon>Pentapetalae</taxon>
        <taxon>asterids</taxon>
        <taxon>lamiids</taxon>
        <taxon>Lamiales</taxon>
        <taxon>Pedaliaceae</taxon>
        <taxon>Sesamum</taxon>
    </lineage>
</organism>
<dbReference type="AlphaFoldDB" id="A0AAW2SV58"/>
<protein>
    <recommendedName>
        <fullName evidence="1">DUF4216 domain-containing protein</fullName>
    </recommendedName>
</protein>